<keyword evidence="1" id="KW-0472">Membrane</keyword>
<accession>A0A059BTN8</accession>
<feature type="transmembrane region" description="Helical" evidence="1">
    <location>
        <begin position="114"/>
        <end position="140"/>
    </location>
</feature>
<gene>
    <name evidence="2" type="ORF">EUGRSUZ_F02546</name>
</gene>
<dbReference type="OrthoDB" id="2016444at2759"/>
<dbReference type="PANTHER" id="PTHR35288:SF2">
    <property type="entry name" value="TRANSMEMBRANE PROTEIN"/>
    <property type="match status" value="1"/>
</dbReference>
<protein>
    <submittedName>
        <fullName evidence="2">Uncharacterized protein</fullName>
    </submittedName>
</protein>
<organism evidence="2">
    <name type="scientific">Eucalyptus grandis</name>
    <name type="common">Flooded gum</name>
    <dbReference type="NCBI Taxonomy" id="71139"/>
    <lineage>
        <taxon>Eukaryota</taxon>
        <taxon>Viridiplantae</taxon>
        <taxon>Streptophyta</taxon>
        <taxon>Embryophyta</taxon>
        <taxon>Tracheophyta</taxon>
        <taxon>Spermatophyta</taxon>
        <taxon>Magnoliopsida</taxon>
        <taxon>eudicotyledons</taxon>
        <taxon>Gunneridae</taxon>
        <taxon>Pentapetalae</taxon>
        <taxon>rosids</taxon>
        <taxon>malvids</taxon>
        <taxon>Myrtales</taxon>
        <taxon>Myrtaceae</taxon>
        <taxon>Myrtoideae</taxon>
        <taxon>Eucalypteae</taxon>
        <taxon>Eucalyptus</taxon>
    </lineage>
</organism>
<feature type="transmembrane region" description="Helical" evidence="1">
    <location>
        <begin position="160"/>
        <end position="177"/>
    </location>
</feature>
<dbReference type="InParanoid" id="A0A059BTN8"/>
<dbReference type="KEGG" id="egr:104449468"/>
<dbReference type="Gramene" id="KCW68985">
    <property type="protein sequence ID" value="KCW68985"/>
    <property type="gene ID" value="EUGRSUZ_F02546"/>
</dbReference>
<sequence>MSSSRKRARAISSVAASAFFLLIILQVPLFRVPCRIGMCTTPMQVTASQLFASELFPQSVVKALLYPGAVANAFMRGKTIPTYDDLLDTYNFANSKAVSSAIDLRRIEVLAGSYLMVAGALLSLVKPVRMSFFGALFVIWGLAREVMLAKTAYSNPTKSISMYPTLFFAAVSAFASMRKDVRKIVRMCRTGEVEMYRLKHEKAKHK</sequence>
<evidence type="ECO:0000256" key="1">
    <source>
        <dbReference type="SAM" id="Phobius"/>
    </source>
</evidence>
<dbReference type="STRING" id="71139.A0A059BTN8"/>
<keyword evidence="1" id="KW-1133">Transmembrane helix</keyword>
<reference evidence="2" key="1">
    <citation type="submission" date="2013-07" db="EMBL/GenBank/DDBJ databases">
        <title>The genome of Eucalyptus grandis.</title>
        <authorList>
            <person name="Schmutz J."/>
            <person name="Hayes R."/>
            <person name="Myburg A."/>
            <person name="Tuskan G."/>
            <person name="Grattapaglia D."/>
            <person name="Rokhsar D.S."/>
        </authorList>
    </citation>
    <scope>NUCLEOTIDE SEQUENCE</scope>
    <source>
        <tissue evidence="2">Leaf extractions</tissue>
    </source>
</reference>
<dbReference type="AlphaFoldDB" id="A0A059BTN8"/>
<dbReference type="eggNOG" id="ENOG502QQYC">
    <property type="taxonomic scope" value="Eukaryota"/>
</dbReference>
<name>A0A059BTN8_EUCGR</name>
<keyword evidence="1" id="KW-0812">Transmembrane</keyword>
<evidence type="ECO:0000313" key="2">
    <source>
        <dbReference type="EMBL" id="KCW68985.1"/>
    </source>
</evidence>
<dbReference type="OMA" id="IHIYPAM"/>
<dbReference type="EMBL" id="KK198758">
    <property type="protein sequence ID" value="KCW68985.1"/>
    <property type="molecule type" value="Genomic_DNA"/>
</dbReference>
<proteinExistence type="predicted"/>
<dbReference type="PANTHER" id="PTHR35288">
    <property type="entry name" value="TAIL FIBER"/>
    <property type="match status" value="1"/>
</dbReference>